<organism evidence="1 2">
    <name type="scientific">Halovenus salina</name>
    <dbReference type="NCBI Taxonomy" id="1510225"/>
    <lineage>
        <taxon>Archaea</taxon>
        <taxon>Methanobacteriati</taxon>
        <taxon>Methanobacteriota</taxon>
        <taxon>Stenosarchaea group</taxon>
        <taxon>Halobacteria</taxon>
        <taxon>Halobacteriales</taxon>
        <taxon>Haloarculaceae</taxon>
        <taxon>Halovenus</taxon>
    </lineage>
</organism>
<evidence type="ECO:0000313" key="1">
    <source>
        <dbReference type="EMBL" id="MFC7059383.1"/>
    </source>
</evidence>
<dbReference type="RefSeq" id="WP_267162156.1">
    <property type="nucleotide sequence ID" value="NZ_CP112972.1"/>
</dbReference>
<dbReference type="Proteomes" id="UP001596445">
    <property type="component" value="Unassembled WGS sequence"/>
</dbReference>
<gene>
    <name evidence="1" type="ORF">ACFQQG_15905</name>
</gene>
<evidence type="ECO:0008006" key="3">
    <source>
        <dbReference type="Google" id="ProtNLM"/>
    </source>
</evidence>
<proteinExistence type="predicted"/>
<name>A0ABD5W1J8_9EURY</name>
<dbReference type="AlphaFoldDB" id="A0ABD5W1J8"/>
<dbReference type="GeneID" id="76631539"/>
<dbReference type="EMBL" id="JBHSZI010000001">
    <property type="protein sequence ID" value="MFC7059383.1"/>
    <property type="molecule type" value="Genomic_DNA"/>
</dbReference>
<accession>A0ABD5W1J8</accession>
<keyword evidence="2" id="KW-1185">Reference proteome</keyword>
<reference evidence="1 2" key="1">
    <citation type="journal article" date="2019" name="Int. J. Syst. Evol. Microbiol.">
        <title>The Global Catalogue of Microorganisms (GCM) 10K type strain sequencing project: providing services to taxonomists for standard genome sequencing and annotation.</title>
        <authorList>
            <consortium name="The Broad Institute Genomics Platform"/>
            <consortium name="The Broad Institute Genome Sequencing Center for Infectious Disease"/>
            <person name="Wu L."/>
            <person name="Ma J."/>
        </authorList>
    </citation>
    <scope>NUCLEOTIDE SEQUENCE [LARGE SCALE GENOMIC DNA]</scope>
    <source>
        <strain evidence="1 2">JCM 30072</strain>
    </source>
</reference>
<sequence length="52" mass="5638">MTLETGEQSKQCFECRFEASADDGSWETTTHPSLGAITQCPECGSTDIHSVD</sequence>
<evidence type="ECO:0000313" key="2">
    <source>
        <dbReference type="Proteomes" id="UP001596445"/>
    </source>
</evidence>
<comment type="caution">
    <text evidence="1">The sequence shown here is derived from an EMBL/GenBank/DDBJ whole genome shotgun (WGS) entry which is preliminary data.</text>
</comment>
<protein>
    <recommendedName>
        <fullName evidence="3">Small CPxCG-related zinc finger protein</fullName>
    </recommendedName>
</protein>